<gene>
    <name evidence="13" type="ORF">K8352_18780</name>
</gene>
<accession>A0AAE3F038</accession>
<dbReference type="Pfam" id="PF00593">
    <property type="entry name" value="TonB_dep_Rec_b-barrel"/>
    <property type="match status" value="1"/>
</dbReference>
<dbReference type="PANTHER" id="PTHR40980">
    <property type="entry name" value="PLUG DOMAIN-CONTAINING PROTEIN"/>
    <property type="match status" value="1"/>
</dbReference>
<dbReference type="PROSITE" id="PS52016">
    <property type="entry name" value="TONB_DEPENDENT_REC_3"/>
    <property type="match status" value="1"/>
</dbReference>
<dbReference type="Pfam" id="PF07715">
    <property type="entry name" value="Plug"/>
    <property type="match status" value="1"/>
</dbReference>
<keyword evidence="13" id="KW-0675">Receptor</keyword>
<evidence type="ECO:0000259" key="11">
    <source>
        <dbReference type="Pfam" id="PF00593"/>
    </source>
</evidence>
<proteinExistence type="inferred from homology"/>
<feature type="signal peptide" evidence="10">
    <location>
        <begin position="1"/>
        <end position="18"/>
    </location>
</feature>
<dbReference type="InterPro" id="IPR012910">
    <property type="entry name" value="Plug_dom"/>
</dbReference>
<dbReference type="AlphaFoldDB" id="A0AAE3F038"/>
<dbReference type="SUPFAM" id="SSF49452">
    <property type="entry name" value="Starch-binding domain-like"/>
    <property type="match status" value="1"/>
</dbReference>
<evidence type="ECO:0000256" key="3">
    <source>
        <dbReference type="ARBA" id="ARBA00022452"/>
    </source>
</evidence>
<name>A0AAE3F038_9FLAO</name>
<evidence type="ECO:0000313" key="14">
    <source>
        <dbReference type="Proteomes" id="UP001200642"/>
    </source>
</evidence>
<dbReference type="Proteomes" id="UP001200642">
    <property type="component" value="Unassembled WGS sequence"/>
</dbReference>
<dbReference type="SUPFAM" id="SSF56935">
    <property type="entry name" value="Porins"/>
    <property type="match status" value="1"/>
</dbReference>
<dbReference type="EMBL" id="JAIRBC010000047">
    <property type="protein sequence ID" value="MCG2462816.1"/>
    <property type="molecule type" value="Genomic_DNA"/>
</dbReference>
<dbReference type="Gene3D" id="2.40.170.20">
    <property type="entry name" value="TonB-dependent receptor, beta-barrel domain"/>
    <property type="match status" value="1"/>
</dbReference>
<evidence type="ECO:0000259" key="12">
    <source>
        <dbReference type="Pfam" id="PF07715"/>
    </source>
</evidence>
<dbReference type="InterPro" id="IPR013784">
    <property type="entry name" value="Carb-bd-like_fold"/>
</dbReference>
<dbReference type="GO" id="GO:0030246">
    <property type="term" value="F:carbohydrate binding"/>
    <property type="evidence" value="ECO:0007669"/>
    <property type="project" value="InterPro"/>
</dbReference>
<dbReference type="GO" id="GO:0009279">
    <property type="term" value="C:cell outer membrane"/>
    <property type="evidence" value="ECO:0007669"/>
    <property type="project" value="UniProtKB-SubCell"/>
</dbReference>
<keyword evidence="2 8" id="KW-0813">Transport</keyword>
<dbReference type="InterPro" id="IPR036942">
    <property type="entry name" value="Beta-barrel_TonB_sf"/>
</dbReference>
<protein>
    <submittedName>
        <fullName evidence="13">TonB-dependent receptor</fullName>
    </submittedName>
</protein>
<keyword evidence="10" id="KW-0732">Signal</keyword>
<comment type="subcellular location">
    <subcellularLocation>
        <location evidence="1 8">Cell outer membrane</location>
        <topology evidence="1 8">Multi-pass membrane protein</topology>
    </subcellularLocation>
</comment>
<dbReference type="PANTHER" id="PTHR40980:SF5">
    <property type="entry name" value="TONB-DEPENDENT RECEPTOR"/>
    <property type="match status" value="1"/>
</dbReference>
<feature type="domain" description="TonB-dependent receptor plug" evidence="12">
    <location>
        <begin position="143"/>
        <end position="237"/>
    </location>
</feature>
<evidence type="ECO:0000256" key="10">
    <source>
        <dbReference type="SAM" id="SignalP"/>
    </source>
</evidence>
<evidence type="ECO:0000256" key="6">
    <source>
        <dbReference type="ARBA" id="ARBA00023136"/>
    </source>
</evidence>
<evidence type="ECO:0000256" key="5">
    <source>
        <dbReference type="ARBA" id="ARBA00023077"/>
    </source>
</evidence>
<reference evidence="13" key="1">
    <citation type="submission" date="2023-02" db="EMBL/GenBank/DDBJ databases">
        <title>Genome of Flavobacteriaceae gen. nov. sp. strain F89.</title>
        <authorList>
            <person name="Wang Y."/>
        </authorList>
    </citation>
    <scope>NUCLEOTIDE SEQUENCE</scope>
    <source>
        <strain evidence="13">F89</strain>
    </source>
</reference>
<keyword evidence="3 8" id="KW-1134">Transmembrane beta strand</keyword>
<evidence type="ECO:0000313" key="13">
    <source>
        <dbReference type="EMBL" id="MCG2462816.1"/>
    </source>
</evidence>
<dbReference type="Gene3D" id="2.170.130.10">
    <property type="entry name" value="TonB-dependent receptor, plug domain"/>
    <property type="match status" value="1"/>
</dbReference>
<dbReference type="RefSeq" id="WP_317903949.1">
    <property type="nucleotide sequence ID" value="NZ_JAIRBC010000047.1"/>
</dbReference>
<evidence type="ECO:0000256" key="8">
    <source>
        <dbReference type="PROSITE-ProRule" id="PRU01360"/>
    </source>
</evidence>
<dbReference type="InterPro" id="IPR039426">
    <property type="entry name" value="TonB-dep_rcpt-like"/>
</dbReference>
<evidence type="ECO:0000256" key="7">
    <source>
        <dbReference type="ARBA" id="ARBA00023237"/>
    </source>
</evidence>
<evidence type="ECO:0000256" key="9">
    <source>
        <dbReference type="RuleBase" id="RU003357"/>
    </source>
</evidence>
<evidence type="ECO:0000256" key="4">
    <source>
        <dbReference type="ARBA" id="ARBA00022692"/>
    </source>
</evidence>
<dbReference type="InterPro" id="IPR000531">
    <property type="entry name" value="Beta-barrel_TonB"/>
</dbReference>
<sequence length="918" mass="102404">MRILLVALGFLFSIRLMAQGPSNTNIVPRSEPGSIVGKLTDREMNNQPLPFANILIKGTTKGTTSDFDGLYEIPALTPGTYTIVFSFLGYETVEIPNVQVVAGKVTNVDVPMAANEGVSLDEVVVAVTARKDYETALLLEQKKAVAMKTAISAQELSRKGVSDAETAVTKVSGVSKQEGVKNVFVRGLGDRYNTTSLNGLPLPSDDPEYKNISLAIFDANIINSVDINKTFDAGLNGNLGGANINIISKELSSRKELSFGIKTGLNTQTFDKDFLTIDGTNFFGYKGDKTSPIQGTDTYSFENSWDPLTQNLQLNSGINIGAGQKFLIGKDKNSSLSAYLYGSFDNKYNYREGNIKQANAQGYLGKDLDYDQYDVHLSKIGMGNFKYSFGSKNSVSYHTMVVNTTNEALSDFDGLSVGIVDQEENVESTYIRRQQVNDNTLFVNQLLSQLYFNKFDVNLGLSCNTNNSYEPDRRTNTFVHDKADDTYLTATGNSSYNNRFYSKLKGKDITAKAVMGYDLASEDSEKNNKIDLGINYQDNQLDFDAEQYNHNVDRQTVIDKDNPDAFFNQNNLDNDTFNLIPLLQTYNGQRKTTSGLVDYTYDLSPKLTLYAGLRGENIKQNVDWNTIVSSSEFSDAGTIDKNYLLPSINLRYKLKEKNIFRFSASETYILPQFKEVAPFQYDGPNFSSIGNPNLKESDVYNVDVKWDYYLSNDEIISLTGFYKYIKNPINRVYVASAAYTLSYINPGKKANVAGIEAEFRKKIFENASADIEKSSSLYFGLNASYLYSEQNLTDKSAAFTNDRDALQGASPFLVNTDLTYNLKNREKKLTGALVFNYFSDRIYSLGSQNNENITENGVPTLDFVLSNQFNKHLTLGLKARNLLNPHYKLTQGIQDYSNVTIESFKKGMDISLGLNYKF</sequence>
<dbReference type="Gene3D" id="2.60.40.1120">
    <property type="entry name" value="Carboxypeptidase-like, regulatory domain"/>
    <property type="match status" value="1"/>
</dbReference>
<keyword evidence="5 9" id="KW-0798">TonB box</keyword>
<comment type="similarity">
    <text evidence="8 9">Belongs to the TonB-dependent receptor family.</text>
</comment>
<dbReference type="Pfam" id="PF13715">
    <property type="entry name" value="CarbopepD_reg_2"/>
    <property type="match status" value="1"/>
</dbReference>
<organism evidence="13 14">
    <name type="scientific">Cerina litoralis</name>
    <dbReference type="NCBI Taxonomy" id="2874477"/>
    <lineage>
        <taxon>Bacteria</taxon>
        <taxon>Pseudomonadati</taxon>
        <taxon>Bacteroidota</taxon>
        <taxon>Flavobacteriia</taxon>
        <taxon>Flavobacteriales</taxon>
        <taxon>Flavobacteriaceae</taxon>
        <taxon>Cerina</taxon>
    </lineage>
</organism>
<evidence type="ECO:0000256" key="2">
    <source>
        <dbReference type="ARBA" id="ARBA00022448"/>
    </source>
</evidence>
<keyword evidence="4 8" id="KW-0812">Transmembrane</keyword>
<keyword evidence="14" id="KW-1185">Reference proteome</keyword>
<comment type="caution">
    <text evidence="13">The sequence shown here is derived from an EMBL/GenBank/DDBJ whole genome shotgun (WGS) entry which is preliminary data.</text>
</comment>
<feature type="chain" id="PRO_5042003600" evidence="10">
    <location>
        <begin position="19"/>
        <end position="918"/>
    </location>
</feature>
<feature type="domain" description="TonB-dependent receptor-like beta-barrel" evidence="11">
    <location>
        <begin position="469"/>
        <end position="882"/>
    </location>
</feature>
<evidence type="ECO:0000256" key="1">
    <source>
        <dbReference type="ARBA" id="ARBA00004571"/>
    </source>
</evidence>
<keyword evidence="6 8" id="KW-0472">Membrane</keyword>
<dbReference type="InterPro" id="IPR037066">
    <property type="entry name" value="Plug_dom_sf"/>
</dbReference>
<keyword evidence="7 8" id="KW-0998">Cell outer membrane</keyword>